<dbReference type="OrthoDB" id="5905663at2"/>
<organism evidence="1 2">
    <name type="scientific">Photobacterium aquae</name>
    <dbReference type="NCBI Taxonomy" id="1195763"/>
    <lineage>
        <taxon>Bacteria</taxon>
        <taxon>Pseudomonadati</taxon>
        <taxon>Pseudomonadota</taxon>
        <taxon>Gammaproteobacteria</taxon>
        <taxon>Vibrionales</taxon>
        <taxon>Vibrionaceae</taxon>
        <taxon>Photobacterium</taxon>
    </lineage>
</organism>
<dbReference type="AlphaFoldDB" id="A0A0J1GUW8"/>
<dbReference type="PATRIC" id="fig|1195763.3.peg.4080"/>
<comment type="caution">
    <text evidence="1">The sequence shown here is derived from an EMBL/GenBank/DDBJ whole genome shotgun (WGS) entry which is preliminary data.</text>
</comment>
<protein>
    <submittedName>
        <fullName evidence="1">Uncharacterized protein</fullName>
    </submittedName>
</protein>
<name>A0A0J1GUW8_9GAMM</name>
<reference evidence="1 2" key="1">
    <citation type="submission" date="2015-05" db="EMBL/GenBank/DDBJ databases">
        <title>Photobacterium galathea sp. nov.</title>
        <authorList>
            <person name="Machado H."/>
            <person name="Gram L."/>
        </authorList>
    </citation>
    <scope>NUCLEOTIDE SEQUENCE [LARGE SCALE GENOMIC DNA]</scope>
    <source>
        <strain evidence="1 2">CGMCC 1.12159</strain>
    </source>
</reference>
<sequence>METITVTHKASKPRGVKPKVFESDITLEWTDNDISLLREELIMYSLKQISDDRIPDKSESLNWLFDNSIHPFSSLVCFAEYNLDITIFRNFVLKYYC</sequence>
<proteinExistence type="predicted"/>
<keyword evidence="2" id="KW-1185">Reference proteome</keyword>
<dbReference type="EMBL" id="LDOT01000032">
    <property type="protein sequence ID" value="KLV03533.1"/>
    <property type="molecule type" value="Genomic_DNA"/>
</dbReference>
<gene>
    <name evidence="1" type="ORF">ABT56_19080</name>
</gene>
<accession>A0A0J1GUW8</accession>
<evidence type="ECO:0000313" key="2">
    <source>
        <dbReference type="Proteomes" id="UP000036097"/>
    </source>
</evidence>
<dbReference type="STRING" id="1195763.ABT56_19080"/>
<dbReference type="Proteomes" id="UP000036097">
    <property type="component" value="Unassembled WGS sequence"/>
</dbReference>
<dbReference type="RefSeq" id="WP_157037919.1">
    <property type="nucleotide sequence ID" value="NZ_LDOT01000032.1"/>
</dbReference>
<evidence type="ECO:0000313" key="1">
    <source>
        <dbReference type="EMBL" id="KLV03533.1"/>
    </source>
</evidence>